<dbReference type="GO" id="GO:0007165">
    <property type="term" value="P:signal transduction"/>
    <property type="evidence" value="ECO:0007669"/>
    <property type="project" value="TreeGrafter"/>
</dbReference>
<sequence length="135" mass="15142">MLGHIYKSSGTFDEVGFQNLYNAYTAGNYEGIDSFISPCVSGNCANGLNSGKDQANAILERITQIEQFHPFPWISVSRADGWSADPETNAAFLKDMIETIWVYEANVLPGRGICHYPIPKIDTKNDTFWHFCQQL</sequence>
<evidence type="ECO:0000313" key="2">
    <source>
        <dbReference type="WBParaSite" id="ACRNAN_scaffold3294.g24223.t1"/>
    </source>
</evidence>
<dbReference type="InterPro" id="IPR051595">
    <property type="entry name" value="GH25_Enzymes"/>
</dbReference>
<organism evidence="1 2">
    <name type="scientific">Acrobeloides nanus</name>
    <dbReference type="NCBI Taxonomy" id="290746"/>
    <lineage>
        <taxon>Eukaryota</taxon>
        <taxon>Metazoa</taxon>
        <taxon>Ecdysozoa</taxon>
        <taxon>Nematoda</taxon>
        <taxon>Chromadorea</taxon>
        <taxon>Rhabditida</taxon>
        <taxon>Tylenchina</taxon>
        <taxon>Cephalobomorpha</taxon>
        <taxon>Cephaloboidea</taxon>
        <taxon>Cephalobidae</taxon>
        <taxon>Acrobeloides</taxon>
    </lineage>
</organism>
<name>A0A914DMZ0_9BILA</name>
<accession>A0A914DMZ0</accession>
<dbReference type="AlphaFoldDB" id="A0A914DMZ0"/>
<dbReference type="WBParaSite" id="ACRNAN_scaffold3294.g24223.t1">
    <property type="protein sequence ID" value="ACRNAN_scaffold3294.g24223.t1"/>
    <property type="gene ID" value="ACRNAN_scaffold3294.g24223"/>
</dbReference>
<dbReference type="PANTHER" id="PTHR23208">
    <property type="entry name" value="LYSOZYME PROTEIN"/>
    <property type="match status" value="1"/>
</dbReference>
<reference evidence="2" key="1">
    <citation type="submission" date="2022-11" db="UniProtKB">
        <authorList>
            <consortium name="WormBaseParasite"/>
        </authorList>
    </citation>
    <scope>IDENTIFICATION</scope>
</reference>
<proteinExistence type="predicted"/>
<dbReference type="Proteomes" id="UP000887540">
    <property type="component" value="Unplaced"/>
</dbReference>
<protein>
    <submittedName>
        <fullName evidence="2">Uncharacterized protein</fullName>
    </submittedName>
</protein>
<keyword evidence="1" id="KW-1185">Reference proteome</keyword>
<evidence type="ECO:0000313" key="1">
    <source>
        <dbReference type="Proteomes" id="UP000887540"/>
    </source>
</evidence>
<dbReference type="PANTHER" id="PTHR23208:SF36">
    <property type="entry name" value="LYSOZYME-RELATED"/>
    <property type="match status" value="1"/>
</dbReference>